<reference evidence="11" key="1">
    <citation type="submission" date="2021-01" db="UniProtKB">
        <authorList>
            <consortium name="EnsemblPlants"/>
        </authorList>
    </citation>
    <scope>IDENTIFICATION</scope>
</reference>
<keyword evidence="2" id="KW-0479">Metal-binding</keyword>
<evidence type="ECO:0000256" key="7">
    <source>
        <dbReference type="ARBA" id="ARBA00023163"/>
    </source>
</evidence>
<dbReference type="PROSITE" id="PS50119">
    <property type="entry name" value="ZF_BBOX"/>
    <property type="match status" value="2"/>
</dbReference>
<dbReference type="InterPro" id="IPR051979">
    <property type="entry name" value="B-box_zinc_finger"/>
</dbReference>
<evidence type="ECO:0000256" key="1">
    <source>
        <dbReference type="ARBA" id="ARBA00004123"/>
    </source>
</evidence>
<dbReference type="CDD" id="cd19821">
    <property type="entry name" value="Bbox1_BBX-like"/>
    <property type="match status" value="2"/>
</dbReference>
<evidence type="ECO:0000313" key="12">
    <source>
        <dbReference type="Proteomes" id="UP000594263"/>
    </source>
</evidence>
<dbReference type="GO" id="GO:0009640">
    <property type="term" value="P:photomorphogenesis"/>
    <property type="evidence" value="ECO:0007669"/>
    <property type="project" value="TreeGrafter"/>
</dbReference>
<dbReference type="InterPro" id="IPR000315">
    <property type="entry name" value="Znf_B-box"/>
</dbReference>
<keyword evidence="6" id="KW-0805">Transcription regulation</keyword>
<sequence>MQPPSINKYKASAPVCVYPLLKVFIFPLQSSSPHLHIHKEASVFCSADEAALCSSCDHRVHHANKLASKHQRFSLVNPDKNDAPVCDICQEKRAFLFCQQDRAVLCKDCDFSIHSANEHTQKHSRFLLTGVKLSAYVSSSAAAKTTASETSLTVSCDLVPDFKSQPLNKKSNSVSNQTLNPQSLAAERIASPSSSGGGESVTLRNDVGISEYLIEMLPGWHVEDFLDSTSALYGFSKGDDSMPTFNNTNFQTSDLSSVPLQNAANWVPQAPQPPKQASHFAASHLTGNISFKDATNTKASRRLADEGFAVPQISPQLTNTSSKRSRPVRYY</sequence>
<name>A0A7N0R9S6_KALFE</name>
<keyword evidence="8" id="KW-0539">Nucleus</keyword>
<evidence type="ECO:0000256" key="5">
    <source>
        <dbReference type="ARBA" id="ARBA00022833"/>
    </source>
</evidence>
<feature type="domain" description="B box-type" evidence="10">
    <location>
        <begin position="81"/>
        <end position="128"/>
    </location>
</feature>
<dbReference type="PANTHER" id="PTHR31832">
    <property type="entry name" value="B-BOX ZINC FINGER PROTEIN 22"/>
    <property type="match status" value="1"/>
</dbReference>
<evidence type="ECO:0000313" key="11">
    <source>
        <dbReference type="EnsemblPlants" id="Kaladp0003s0056.1.v1.1"/>
    </source>
</evidence>
<dbReference type="Pfam" id="PF00643">
    <property type="entry name" value="zf-B_box"/>
    <property type="match status" value="1"/>
</dbReference>
<dbReference type="Gene3D" id="3.30.160.60">
    <property type="entry name" value="Classic Zinc Finger"/>
    <property type="match status" value="1"/>
</dbReference>
<evidence type="ECO:0000256" key="3">
    <source>
        <dbReference type="ARBA" id="ARBA00022737"/>
    </source>
</evidence>
<dbReference type="GO" id="GO:0005634">
    <property type="term" value="C:nucleus"/>
    <property type="evidence" value="ECO:0007669"/>
    <property type="project" value="UniProtKB-SubCell"/>
</dbReference>
<evidence type="ECO:0000256" key="8">
    <source>
        <dbReference type="ARBA" id="ARBA00023242"/>
    </source>
</evidence>
<dbReference type="OMA" id="KAPTICT"/>
<dbReference type="GO" id="GO:0008270">
    <property type="term" value="F:zinc ion binding"/>
    <property type="evidence" value="ECO:0007669"/>
    <property type="project" value="UniProtKB-KW"/>
</dbReference>
<organism evidence="11 12">
    <name type="scientific">Kalanchoe fedtschenkoi</name>
    <name type="common">Lavender scallops</name>
    <name type="synonym">South American air plant</name>
    <dbReference type="NCBI Taxonomy" id="63787"/>
    <lineage>
        <taxon>Eukaryota</taxon>
        <taxon>Viridiplantae</taxon>
        <taxon>Streptophyta</taxon>
        <taxon>Embryophyta</taxon>
        <taxon>Tracheophyta</taxon>
        <taxon>Spermatophyta</taxon>
        <taxon>Magnoliopsida</taxon>
        <taxon>eudicotyledons</taxon>
        <taxon>Gunneridae</taxon>
        <taxon>Pentapetalae</taxon>
        <taxon>Saxifragales</taxon>
        <taxon>Crassulaceae</taxon>
        <taxon>Kalanchoe</taxon>
    </lineage>
</organism>
<evidence type="ECO:0000256" key="6">
    <source>
        <dbReference type="ARBA" id="ARBA00023015"/>
    </source>
</evidence>
<proteinExistence type="predicted"/>
<keyword evidence="12" id="KW-1185">Reference proteome</keyword>
<dbReference type="SMART" id="SM00336">
    <property type="entry name" value="BBOX"/>
    <property type="match status" value="2"/>
</dbReference>
<evidence type="ECO:0000256" key="4">
    <source>
        <dbReference type="ARBA" id="ARBA00022771"/>
    </source>
</evidence>
<dbReference type="Proteomes" id="UP000594263">
    <property type="component" value="Unplaced"/>
</dbReference>
<dbReference type="PANTHER" id="PTHR31832:SF52">
    <property type="entry name" value="B-BOX ZINC FINGER PROTEIN 21"/>
    <property type="match status" value="1"/>
</dbReference>
<comment type="subcellular location">
    <subcellularLocation>
        <location evidence="1">Nucleus</location>
    </subcellularLocation>
</comment>
<protein>
    <recommendedName>
        <fullName evidence="10">B box-type domain-containing protein</fullName>
    </recommendedName>
</protein>
<keyword evidence="7" id="KW-0804">Transcription</keyword>
<keyword evidence="4 9" id="KW-0863">Zinc-finger</keyword>
<keyword evidence="3" id="KW-0677">Repeat</keyword>
<feature type="domain" description="B box-type" evidence="10">
    <location>
        <begin position="36"/>
        <end position="75"/>
    </location>
</feature>
<evidence type="ECO:0000256" key="9">
    <source>
        <dbReference type="PROSITE-ProRule" id="PRU00024"/>
    </source>
</evidence>
<accession>A0A7N0R9S6</accession>
<keyword evidence="5" id="KW-0862">Zinc</keyword>
<evidence type="ECO:0000259" key="10">
    <source>
        <dbReference type="PROSITE" id="PS50119"/>
    </source>
</evidence>
<dbReference type="GO" id="GO:0006355">
    <property type="term" value="P:regulation of DNA-templated transcription"/>
    <property type="evidence" value="ECO:0007669"/>
    <property type="project" value="TreeGrafter"/>
</dbReference>
<evidence type="ECO:0000256" key="2">
    <source>
        <dbReference type="ARBA" id="ARBA00022723"/>
    </source>
</evidence>
<dbReference type="Gramene" id="Kaladp0003s0056.1.v1.1">
    <property type="protein sequence ID" value="Kaladp0003s0056.1.v1.1"/>
    <property type="gene ID" value="Kaladp0003s0056.v1.1"/>
</dbReference>
<dbReference type="AlphaFoldDB" id="A0A7N0R9S6"/>
<dbReference type="EnsemblPlants" id="Kaladp0003s0056.1.v1.1">
    <property type="protein sequence ID" value="Kaladp0003s0056.1.v1.1"/>
    <property type="gene ID" value="Kaladp0003s0056.v1.1"/>
</dbReference>
<dbReference type="InterPro" id="IPR049808">
    <property type="entry name" value="CONSTANS-like_Bbox1"/>
</dbReference>